<feature type="domain" description="DUF7979" evidence="2">
    <location>
        <begin position="35"/>
        <end position="114"/>
    </location>
</feature>
<evidence type="ECO:0000256" key="1">
    <source>
        <dbReference type="SAM" id="Phobius"/>
    </source>
</evidence>
<gene>
    <name evidence="3" type="ORF">ACFQJ9_19255</name>
</gene>
<dbReference type="InterPro" id="IPR058285">
    <property type="entry name" value="DUF7979"/>
</dbReference>
<dbReference type="RefSeq" id="WP_279528260.1">
    <property type="nucleotide sequence ID" value="NZ_CP122312.1"/>
</dbReference>
<keyword evidence="1" id="KW-1133">Transmembrane helix</keyword>
<dbReference type="EMBL" id="JBHTAR010000011">
    <property type="protein sequence ID" value="MFC7201516.1"/>
    <property type="molecule type" value="Genomic_DNA"/>
</dbReference>
<evidence type="ECO:0000259" key="2">
    <source>
        <dbReference type="Pfam" id="PF25934"/>
    </source>
</evidence>
<dbReference type="Pfam" id="PF25934">
    <property type="entry name" value="DUF7979"/>
    <property type="match status" value="1"/>
</dbReference>
<protein>
    <recommendedName>
        <fullName evidence="2">DUF7979 domain-containing protein</fullName>
    </recommendedName>
</protein>
<evidence type="ECO:0000313" key="3">
    <source>
        <dbReference type="EMBL" id="MFC7201516.1"/>
    </source>
</evidence>
<evidence type="ECO:0000313" key="4">
    <source>
        <dbReference type="Proteomes" id="UP001596447"/>
    </source>
</evidence>
<feature type="transmembrane region" description="Helical" evidence="1">
    <location>
        <begin position="127"/>
        <end position="147"/>
    </location>
</feature>
<dbReference type="AlphaFoldDB" id="A0ABD5Z8L5"/>
<keyword evidence="1" id="KW-0812">Transmembrane</keyword>
<keyword evidence="4" id="KW-1185">Reference proteome</keyword>
<keyword evidence="1" id="KW-0472">Membrane</keyword>
<proteinExistence type="predicted"/>
<comment type="caution">
    <text evidence="3">The sequence shown here is derived from an EMBL/GenBank/DDBJ whole genome shotgun (WGS) entry which is preliminary data.</text>
</comment>
<organism evidence="3 4">
    <name type="scientific">Halospeciosus flavus</name>
    <dbReference type="NCBI Taxonomy" id="3032283"/>
    <lineage>
        <taxon>Archaea</taxon>
        <taxon>Methanobacteriati</taxon>
        <taxon>Methanobacteriota</taxon>
        <taxon>Stenosarchaea group</taxon>
        <taxon>Halobacteria</taxon>
        <taxon>Halobacteriales</taxon>
        <taxon>Halobacteriaceae</taxon>
        <taxon>Halospeciosus</taxon>
    </lineage>
</organism>
<sequence>MDRRSAVAVALLALGVVLCGVAVATAPPLGQTAHRLTVVSADGPPNASDAAALHYENLSASGQALFRRALASEDGTATVYGSSSAPPAFTFVDDHATAGRGLYYVEYHGDWYFVTASVDSGLPAGSLSSLALGAVGLFLLVTGAVGLRTARERLWQ</sequence>
<reference evidence="3 4" key="1">
    <citation type="journal article" date="2019" name="Int. J. Syst. Evol. Microbiol.">
        <title>The Global Catalogue of Microorganisms (GCM) 10K type strain sequencing project: providing services to taxonomists for standard genome sequencing and annotation.</title>
        <authorList>
            <consortium name="The Broad Institute Genomics Platform"/>
            <consortium name="The Broad Institute Genome Sequencing Center for Infectious Disease"/>
            <person name="Wu L."/>
            <person name="Ma J."/>
        </authorList>
    </citation>
    <scope>NUCLEOTIDE SEQUENCE [LARGE SCALE GENOMIC DNA]</scope>
    <source>
        <strain evidence="3 4">XZGYJ-43</strain>
    </source>
</reference>
<name>A0ABD5Z8L5_9EURY</name>
<accession>A0ABD5Z8L5</accession>
<dbReference type="Proteomes" id="UP001596447">
    <property type="component" value="Unassembled WGS sequence"/>
</dbReference>